<gene>
    <name evidence="2" type="ORF">M9978_00215</name>
</gene>
<evidence type="ECO:0000313" key="2">
    <source>
        <dbReference type="EMBL" id="MCP3728841.1"/>
    </source>
</evidence>
<accession>A0A9X2HHC3</accession>
<name>A0A9X2HHC3_9SPHN</name>
<evidence type="ECO:0000313" key="3">
    <source>
        <dbReference type="Proteomes" id="UP001139451"/>
    </source>
</evidence>
<dbReference type="Gene3D" id="2.60.40.1890">
    <property type="entry name" value="PCu(A)C copper chaperone"/>
    <property type="match status" value="1"/>
</dbReference>
<keyword evidence="1" id="KW-0732">Signal</keyword>
<dbReference type="RefSeq" id="WP_254290778.1">
    <property type="nucleotide sequence ID" value="NZ_JAMLDX010000001.1"/>
</dbReference>
<organism evidence="2 3">
    <name type="scientific">Sphingomonas tagetis</name>
    <dbReference type="NCBI Taxonomy" id="2949092"/>
    <lineage>
        <taxon>Bacteria</taxon>
        <taxon>Pseudomonadati</taxon>
        <taxon>Pseudomonadota</taxon>
        <taxon>Alphaproteobacteria</taxon>
        <taxon>Sphingomonadales</taxon>
        <taxon>Sphingomonadaceae</taxon>
        <taxon>Sphingomonas</taxon>
    </lineage>
</organism>
<dbReference type="AlphaFoldDB" id="A0A9X2HHC3"/>
<dbReference type="EMBL" id="JAMLDX010000001">
    <property type="protein sequence ID" value="MCP3728841.1"/>
    <property type="molecule type" value="Genomic_DNA"/>
</dbReference>
<evidence type="ECO:0000256" key="1">
    <source>
        <dbReference type="SAM" id="SignalP"/>
    </source>
</evidence>
<dbReference type="InterPro" id="IPR036182">
    <property type="entry name" value="PCuAC_sf"/>
</dbReference>
<reference evidence="2" key="1">
    <citation type="submission" date="2022-05" db="EMBL/GenBank/DDBJ databases">
        <title>Sphingomonas sp. strain MG17 Genome sequencing and assembly.</title>
        <authorList>
            <person name="Kim I."/>
        </authorList>
    </citation>
    <scope>NUCLEOTIDE SEQUENCE</scope>
    <source>
        <strain evidence="2">MG17</strain>
    </source>
</reference>
<feature type="signal peptide" evidence="1">
    <location>
        <begin position="1"/>
        <end position="20"/>
    </location>
</feature>
<dbReference type="Proteomes" id="UP001139451">
    <property type="component" value="Unassembled WGS sequence"/>
</dbReference>
<keyword evidence="3" id="KW-1185">Reference proteome</keyword>
<dbReference type="InterPro" id="IPR058248">
    <property type="entry name" value="Lxx211020-like"/>
</dbReference>
<dbReference type="SUPFAM" id="SSF110087">
    <property type="entry name" value="DR1885-like metal-binding protein"/>
    <property type="match status" value="1"/>
</dbReference>
<dbReference type="Pfam" id="PF04314">
    <property type="entry name" value="PCuAC"/>
    <property type="match status" value="1"/>
</dbReference>
<dbReference type="PANTHER" id="PTHR36302:SF1">
    <property type="entry name" value="COPPER CHAPERONE PCU(A)C"/>
    <property type="match status" value="1"/>
</dbReference>
<feature type="chain" id="PRO_5040764190" evidence="1">
    <location>
        <begin position="21"/>
        <end position="141"/>
    </location>
</feature>
<dbReference type="InterPro" id="IPR007410">
    <property type="entry name" value="LpqE-like"/>
</dbReference>
<dbReference type="PROSITE" id="PS51257">
    <property type="entry name" value="PROKAR_LIPOPROTEIN"/>
    <property type="match status" value="1"/>
</dbReference>
<sequence>MRRVFAAMLIAATMTACQQAEPVASDAWVRLPAVTGRPGAAYLKIRGGAEATTLLSVSTPAAIRTEIHEMKQEGGMMTMAPLKDVAIPSRADVELKPGGKHVMLYDIAPTLRAGATIPLKLSFADGKTIEVTAQVKAAGAD</sequence>
<comment type="caution">
    <text evidence="2">The sequence shown here is derived from an EMBL/GenBank/DDBJ whole genome shotgun (WGS) entry which is preliminary data.</text>
</comment>
<dbReference type="PANTHER" id="PTHR36302">
    <property type="entry name" value="BLR7088 PROTEIN"/>
    <property type="match status" value="1"/>
</dbReference>
<protein>
    <submittedName>
        <fullName evidence="2">Copper chaperone PCu(A)C</fullName>
    </submittedName>
</protein>
<proteinExistence type="predicted"/>